<accession>A0ABV8UCW3</accession>
<evidence type="ECO:0000313" key="1">
    <source>
        <dbReference type="EMBL" id="MFC4349056.1"/>
    </source>
</evidence>
<gene>
    <name evidence="1" type="ORF">ACFO5Q_14470</name>
</gene>
<proteinExistence type="predicted"/>
<reference evidence="2" key="1">
    <citation type="journal article" date="2019" name="Int. J. Syst. Evol. Microbiol.">
        <title>The Global Catalogue of Microorganisms (GCM) 10K type strain sequencing project: providing services to taxonomists for standard genome sequencing and annotation.</title>
        <authorList>
            <consortium name="The Broad Institute Genomics Platform"/>
            <consortium name="The Broad Institute Genome Sequencing Center for Infectious Disease"/>
            <person name="Wu L."/>
            <person name="Ma J."/>
        </authorList>
    </citation>
    <scope>NUCLEOTIDE SEQUENCE [LARGE SCALE GENOMIC DNA]</scope>
    <source>
        <strain evidence="2">CGMCC 1.15304</strain>
    </source>
</reference>
<dbReference type="Proteomes" id="UP001595776">
    <property type="component" value="Unassembled WGS sequence"/>
</dbReference>
<dbReference type="RefSeq" id="WP_068143843.1">
    <property type="nucleotide sequence ID" value="NZ_JBHSCR010000014.1"/>
</dbReference>
<protein>
    <submittedName>
        <fullName evidence="1">Uncharacterized protein</fullName>
    </submittedName>
</protein>
<keyword evidence="2" id="KW-1185">Reference proteome</keyword>
<name>A0ABV8UCW3_9PROT</name>
<sequence length="136" mass="15594">MVDDKRTDEQGYTDPETGKPIIYADNVPELLRGDLMLSPMRQRYAKRLDEMTHLERAKRGKLAWNSWVIATADKWLTRHDRANQIEVVISAINWICFEDELPSNVKYISHTSFAGYCFPCNVSFQGITFNGKAAPP</sequence>
<dbReference type="EMBL" id="JBHSCR010000014">
    <property type="protein sequence ID" value="MFC4349056.1"/>
    <property type="molecule type" value="Genomic_DNA"/>
</dbReference>
<organism evidence="1 2">
    <name type="scientific">Kordiimonas lipolytica</name>
    <dbReference type="NCBI Taxonomy" id="1662421"/>
    <lineage>
        <taxon>Bacteria</taxon>
        <taxon>Pseudomonadati</taxon>
        <taxon>Pseudomonadota</taxon>
        <taxon>Alphaproteobacteria</taxon>
        <taxon>Kordiimonadales</taxon>
        <taxon>Kordiimonadaceae</taxon>
        <taxon>Kordiimonas</taxon>
    </lineage>
</organism>
<evidence type="ECO:0000313" key="2">
    <source>
        <dbReference type="Proteomes" id="UP001595776"/>
    </source>
</evidence>
<comment type="caution">
    <text evidence="1">The sequence shown here is derived from an EMBL/GenBank/DDBJ whole genome shotgun (WGS) entry which is preliminary data.</text>
</comment>